<reference evidence="2 3" key="1">
    <citation type="submission" date="2017-09" db="EMBL/GenBank/DDBJ databases">
        <authorList>
            <person name="Ehlers B."/>
            <person name="Leendertz F.H."/>
        </authorList>
    </citation>
    <scope>NUCLEOTIDE SEQUENCE [LARGE SCALE GENOMIC DNA]</scope>
    <source>
        <strain evidence="2 3">Nm42</strain>
    </source>
</reference>
<dbReference type="AlphaFoldDB" id="A0A286AFS0"/>
<dbReference type="EMBL" id="OCMU01000002">
    <property type="protein sequence ID" value="SOD20722.1"/>
    <property type="molecule type" value="Genomic_DNA"/>
</dbReference>
<evidence type="ECO:0000256" key="1">
    <source>
        <dbReference type="SAM" id="MobiDB-lite"/>
    </source>
</evidence>
<accession>A0A286AFS0</accession>
<evidence type="ECO:0000313" key="3">
    <source>
        <dbReference type="Proteomes" id="UP000219335"/>
    </source>
</evidence>
<gene>
    <name evidence="2" type="ORF">SAMN06297164_2775</name>
</gene>
<name>A0A286AFS0_9PROT</name>
<feature type="region of interest" description="Disordered" evidence="1">
    <location>
        <begin position="21"/>
        <end position="42"/>
    </location>
</feature>
<evidence type="ECO:0000313" key="2">
    <source>
        <dbReference type="EMBL" id="SOD20722.1"/>
    </source>
</evidence>
<dbReference type="RefSeq" id="WP_097106441.1">
    <property type="nucleotide sequence ID" value="NZ_OCMU01000002.1"/>
</dbReference>
<dbReference type="Proteomes" id="UP000219335">
    <property type="component" value="Unassembled WGS sequence"/>
</dbReference>
<protein>
    <submittedName>
        <fullName evidence="2">Uncharacterized protein</fullName>
    </submittedName>
</protein>
<organism evidence="2 3">
    <name type="scientific">Nitrosomonas ureae</name>
    <dbReference type="NCBI Taxonomy" id="44577"/>
    <lineage>
        <taxon>Bacteria</taxon>
        <taxon>Pseudomonadati</taxon>
        <taxon>Pseudomonadota</taxon>
        <taxon>Betaproteobacteria</taxon>
        <taxon>Nitrosomonadales</taxon>
        <taxon>Nitrosomonadaceae</taxon>
        <taxon>Nitrosomonas</taxon>
    </lineage>
</organism>
<sequence>MRHWTPEERLKQAELMKTWQPWKQSTGAKTPAGKATSSRNAYKHGLSRLQKEMRELLKKHKHLLEEISQ</sequence>
<proteinExistence type="predicted"/>